<dbReference type="Pfam" id="PF14060">
    <property type="entry name" value="DUF4252"/>
    <property type="match status" value="1"/>
</dbReference>
<dbReference type="InterPro" id="IPR025348">
    <property type="entry name" value="DUF4252"/>
</dbReference>
<dbReference type="STRING" id="702745.SAMN05421818_10822"/>
<proteinExistence type="predicted"/>
<dbReference type="RefSeq" id="WP_090407429.1">
    <property type="nucleotide sequence ID" value="NZ_FNDQ01000008.1"/>
</dbReference>
<feature type="signal peptide" evidence="1">
    <location>
        <begin position="1"/>
        <end position="23"/>
    </location>
</feature>
<evidence type="ECO:0000313" key="2">
    <source>
        <dbReference type="EMBL" id="SDH60215.1"/>
    </source>
</evidence>
<dbReference type="AlphaFoldDB" id="A0A1G8DRK3"/>
<dbReference type="EMBL" id="FNDQ01000008">
    <property type="protein sequence ID" value="SDH60215.1"/>
    <property type="molecule type" value="Genomic_DNA"/>
</dbReference>
<keyword evidence="1" id="KW-0732">Signal</keyword>
<accession>A0A1G8DRK3</accession>
<organism evidence="2 3">
    <name type="scientific">Myroides phaeus</name>
    <dbReference type="NCBI Taxonomy" id="702745"/>
    <lineage>
        <taxon>Bacteria</taxon>
        <taxon>Pseudomonadati</taxon>
        <taxon>Bacteroidota</taxon>
        <taxon>Flavobacteriia</taxon>
        <taxon>Flavobacteriales</taxon>
        <taxon>Flavobacteriaceae</taxon>
        <taxon>Myroides</taxon>
    </lineage>
</organism>
<protein>
    <recommendedName>
        <fullName evidence="4">DUF4252 domain-containing protein</fullName>
    </recommendedName>
</protein>
<reference evidence="3" key="1">
    <citation type="submission" date="2016-10" db="EMBL/GenBank/DDBJ databases">
        <authorList>
            <person name="Varghese N."/>
            <person name="Submissions S."/>
        </authorList>
    </citation>
    <scope>NUCLEOTIDE SEQUENCE [LARGE SCALE GENOMIC DNA]</scope>
    <source>
        <strain evidence="3">DSM 23313</strain>
    </source>
</reference>
<evidence type="ECO:0008006" key="4">
    <source>
        <dbReference type="Google" id="ProtNLM"/>
    </source>
</evidence>
<sequence>MNKILHFTSIVFFALFSASMTYAQDDFAKFEKNKQINNVIVNKKMFEMMANVKVETNTDEERAYFDLIKKLTMLKVFNSSASQVKPEMKTTVNNYISTQGLKEVINKKDNNSIITIYIDKEGNSKNASQLVMFNEGIVDGQESIIMLITGQFSLDELTALTNKMKLPLGNTLKNLK</sequence>
<evidence type="ECO:0000256" key="1">
    <source>
        <dbReference type="SAM" id="SignalP"/>
    </source>
</evidence>
<feature type="chain" id="PRO_5017222948" description="DUF4252 domain-containing protein" evidence="1">
    <location>
        <begin position="24"/>
        <end position="176"/>
    </location>
</feature>
<name>A0A1G8DRK3_9FLAO</name>
<keyword evidence="3" id="KW-1185">Reference proteome</keyword>
<gene>
    <name evidence="2" type="ORF">SAMN05421818_10822</name>
</gene>
<evidence type="ECO:0000313" key="3">
    <source>
        <dbReference type="Proteomes" id="UP000243588"/>
    </source>
</evidence>
<dbReference type="Proteomes" id="UP000243588">
    <property type="component" value="Unassembled WGS sequence"/>
</dbReference>